<name>A0A511Z1X2_9CELL</name>
<dbReference type="InterPro" id="IPR011712">
    <property type="entry name" value="Sig_transdc_His_kin_sub3_dim/P"/>
</dbReference>
<evidence type="ECO:0000256" key="9">
    <source>
        <dbReference type="SAM" id="MobiDB-lite"/>
    </source>
</evidence>
<evidence type="ECO:0000313" key="12">
    <source>
        <dbReference type="EMBL" id="GEN81459.1"/>
    </source>
</evidence>
<keyword evidence="3" id="KW-0597">Phosphoprotein</keyword>
<organism evidence="12 13">
    <name type="scientific">Actinotalea fermentans</name>
    <dbReference type="NCBI Taxonomy" id="43671"/>
    <lineage>
        <taxon>Bacteria</taxon>
        <taxon>Bacillati</taxon>
        <taxon>Actinomycetota</taxon>
        <taxon>Actinomycetes</taxon>
        <taxon>Micrococcales</taxon>
        <taxon>Cellulomonadaceae</taxon>
        <taxon>Actinotalea</taxon>
    </lineage>
</organism>
<evidence type="ECO:0000256" key="4">
    <source>
        <dbReference type="ARBA" id="ARBA00022679"/>
    </source>
</evidence>
<proteinExistence type="predicted"/>
<sequence length="389" mass="40348">MPADTAAQDAVAETAPWVADAILAASVALTLSLVITADVDGSRPGAMPYLWAAGLGALMLVRRRYPALVVALTVGGLLAYYAAGYPPVGVAVPVAAAVFSAAEVGRTAVAVLGSVAVLAISTGYRLAVGQAADFVLGYELVWNALMLAAAVALGDGVRSRRALQARAREIADLVAERYRREAEERLTAERLTMARDVHDSVGHAMTVVALHAQVAAESVGRDDAAVAQAVAVIQETTTSTLADLRRTVALLRRPGQTSREVPGLSALASAVRPARVAGLEVVDEVTLGEPIPAAVEAAAYRIVQESVTNVVRHAHARRIRVAVHTAAGMLHVRVEDDGSRPPTEHGEPSAGHGIAGMRERAEALGGTLDAGWTATGFVVAATMPLGEER</sequence>
<keyword evidence="10" id="KW-1133">Transmembrane helix</keyword>
<dbReference type="GO" id="GO:0000155">
    <property type="term" value="F:phosphorelay sensor kinase activity"/>
    <property type="evidence" value="ECO:0007669"/>
    <property type="project" value="InterPro"/>
</dbReference>
<keyword evidence="10" id="KW-0472">Membrane</keyword>
<dbReference type="GO" id="GO:0046983">
    <property type="term" value="F:protein dimerization activity"/>
    <property type="evidence" value="ECO:0007669"/>
    <property type="project" value="InterPro"/>
</dbReference>
<keyword evidence="6 12" id="KW-0418">Kinase</keyword>
<evidence type="ECO:0000256" key="8">
    <source>
        <dbReference type="ARBA" id="ARBA00023012"/>
    </source>
</evidence>
<dbReference type="RefSeq" id="WP_034243947.1">
    <property type="nucleotide sequence ID" value="NZ_BJYK01000012.1"/>
</dbReference>
<dbReference type="Pfam" id="PF02518">
    <property type="entry name" value="HATPase_c"/>
    <property type="match status" value="1"/>
</dbReference>
<dbReference type="PANTHER" id="PTHR24421:SF10">
    <property type="entry name" value="NITRATE_NITRITE SENSOR PROTEIN NARQ"/>
    <property type="match status" value="1"/>
</dbReference>
<evidence type="ECO:0000256" key="6">
    <source>
        <dbReference type="ARBA" id="ARBA00022777"/>
    </source>
</evidence>
<dbReference type="InterPro" id="IPR036890">
    <property type="entry name" value="HATPase_C_sf"/>
</dbReference>
<dbReference type="GO" id="GO:0005524">
    <property type="term" value="F:ATP binding"/>
    <property type="evidence" value="ECO:0007669"/>
    <property type="project" value="UniProtKB-KW"/>
</dbReference>
<evidence type="ECO:0000313" key="13">
    <source>
        <dbReference type="Proteomes" id="UP000321484"/>
    </source>
</evidence>
<feature type="transmembrane region" description="Helical" evidence="10">
    <location>
        <begin position="140"/>
        <end position="157"/>
    </location>
</feature>
<feature type="transmembrane region" description="Helical" evidence="10">
    <location>
        <begin position="17"/>
        <end position="37"/>
    </location>
</feature>
<keyword evidence="10" id="KW-0812">Transmembrane</keyword>
<accession>A0A511Z1X2</accession>
<dbReference type="SMART" id="SM00387">
    <property type="entry name" value="HATPase_c"/>
    <property type="match status" value="1"/>
</dbReference>
<feature type="transmembrane region" description="Helical" evidence="10">
    <location>
        <begin position="108"/>
        <end position="128"/>
    </location>
</feature>
<dbReference type="GO" id="GO:0016020">
    <property type="term" value="C:membrane"/>
    <property type="evidence" value="ECO:0007669"/>
    <property type="project" value="InterPro"/>
</dbReference>
<dbReference type="Pfam" id="PF07730">
    <property type="entry name" value="HisKA_3"/>
    <property type="match status" value="1"/>
</dbReference>
<feature type="compositionally biased region" description="Basic and acidic residues" evidence="9">
    <location>
        <begin position="334"/>
        <end position="347"/>
    </location>
</feature>
<evidence type="ECO:0000256" key="2">
    <source>
        <dbReference type="ARBA" id="ARBA00012438"/>
    </source>
</evidence>
<evidence type="ECO:0000256" key="1">
    <source>
        <dbReference type="ARBA" id="ARBA00000085"/>
    </source>
</evidence>
<comment type="catalytic activity">
    <reaction evidence="1">
        <text>ATP + protein L-histidine = ADP + protein N-phospho-L-histidine.</text>
        <dbReference type="EC" id="2.7.13.3"/>
    </reaction>
</comment>
<keyword evidence="7" id="KW-0067">ATP-binding</keyword>
<dbReference type="Proteomes" id="UP000321484">
    <property type="component" value="Unassembled WGS sequence"/>
</dbReference>
<feature type="domain" description="Histidine kinase/HSP90-like ATPase" evidence="11">
    <location>
        <begin position="294"/>
        <end position="387"/>
    </location>
</feature>
<dbReference type="InterPro" id="IPR050482">
    <property type="entry name" value="Sensor_HK_TwoCompSys"/>
</dbReference>
<dbReference type="Gene3D" id="1.20.5.1930">
    <property type="match status" value="1"/>
</dbReference>
<dbReference type="InterPro" id="IPR003594">
    <property type="entry name" value="HATPase_dom"/>
</dbReference>
<keyword evidence="8" id="KW-0902">Two-component regulatory system</keyword>
<evidence type="ECO:0000259" key="11">
    <source>
        <dbReference type="SMART" id="SM00387"/>
    </source>
</evidence>
<comment type="caution">
    <text evidence="12">The sequence shown here is derived from an EMBL/GenBank/DDBJ whole genome shotgun (WGS) entry which is preliminary data.</text>
</comment>
<evidence type="ECO:0000256" key="3">
    <source>
        <dbReference type="ARBA" id="ARBA00022553"/>
    </source>
</evidence>
<dbReference type="SUPFAM" id="SSF55874">
    <property type="entry name" value="ATPase domain of HSP90 chaperone/DNA topoisomerase II/histidine kinase"/>
    <property type="match status" value="1"/>
</dbReference>
<keyword evidence="13" id="KW-1185">Reference proteome</keyword>
<dbReference type="Gene3D" id="3.30.565.10">
    <property type="entry name" value="Histidine kinase-like ATPase, C-terminal domain"/>
    <property type="match status" value="1"/>
</dbReference>
<dbReference type="EMBL" id="BJYK01000012">
    <property type="protein sequence ID" value="GEN81459.1"/>
    <property type="molecule type" value="Genomic_DNA"/>
</dbReference>
<dbReference type="AlphaFoldDB" id="A0A511Z1X2"/>
<keyword evidence="4" id="KW-0808">Transferase</keyword>
<dbReference type="CDD" id="cd16917">
    <property type="entry name" value="HATPase_UhpB-NarQ-NarX-like"/>
    <property type="match status" value="1"/>
</dbReference>
<dbReference type="PANTHER" id="PTHR24421">
    <property type="entry name" value="NITRATE/NITRITE SENSOR PROTEIN NARX-RELATED"/>
    <property type="match status" value="1"/>
</dbReference>
<feature type="region of interest" description="Disordered" evidence="9">
    <location>
        <begin position="334"/>
        <end position="353"/>
    </location>
</feature>
<feature type="transmembrane region" description="Helical" evidence="10">
    <location>
        <begin position="77"/>
        <end position="101"/>
    </location>
</feature>
<dbReference type="OrthoDB" id="227596at2"/>
<evidence type="ECO:0000256" key="10">
    <source>
        <dbReference type="SAM" id="Phobius"/>
    </source>
</evidence>
<protein>
    <recommendedName>
        <fullName evidence="2">histidine kinase</fullName>
        <ecNumber evidence="2">2.7.13.3</ecNumber>
    </recommendedName>
</protein>
<evidence type="ECO:0000256" key="7">
    <source>
        <dbReference type="ARBA" id="ARBA00022840"/>
    </source>
</evidence>
<dbReference type="EC" id="2.7.13.3" evidence="2"/>
<keyword evidence="5" id="KW-0547">Nucleotide-binding</keyword>
<gene>
    <name evidence="12" type="ORF">AFE02nite_31930</name>
</gene>
<evidence type="ECO:0000256" key="5">
    <source>
        <dbReference type="ARBA" id="ARBA00022741"/>
    </source>
</evidence>
<reference evidence="12 13" key="1">
    <citation type="submission" date="2019-07" db="EMBL/GenBank/DDBJ databases">
        <title>Whole genome shotgun sequence of Actinotalea fermentans NBRC 105374.</title>
        <authorList>
            <person name="Hosoyama A."/>
            <person name="Uohara A."/>
            <person name="Ohji S."/>
            <person name="Ichikawa N."/>
        </authorList>
    </citation>
    <scope>NUCLEOTIDE SEQUENCE [LARGE SCALE GENOMIC DNA]</scope>
    <source>
        <strain evidence="12 13">NBRC 105374</strain>
    </source>
</reference>